<feature type="domain" description="Bacteriophage T5 Orf172 DNA-binding" evidence="1">
    <location>
        <begin position="279"/>
        <end position="373"/>
    </location>
</feature>
<reference evidence="2 3" key="1">
    <citation type="submission" date="2017-06" db="EMBL/GenBank/DDBJ databases">
        <authorList>
            <person name="Kim H.J."/>
            <person name="Triplett B.A."/>
        </authorList>
    </citation>
    <scope>NUCLEOTIDE SEQUENCE [LARGE SCALE GENOMIC DNA]</scope>
    <source>
        <strain evidence="2 3">SCA</strain>
    </source>
</reference>
<dbReference type="SMART" id="SM00974">
    <property type="entry name" value="T5orf172"/>
    <property type="match status" value="1"/>
</dbReference>
<dbReference type="OrthoDB" id="9814995at2"/>
<name>A0A239I271_9FIRM</name>
<dbReference type="AlphaFoldDB" id="A0A239I271"/>
<evidence type="ECO:0000259" key="1">
    <source>
        <dbReference type="SMART" id="SM00974"/>
    </source>
</evidence>
<dbReference type="Proteomes" id="UP000198304">
    <property type="component" value="Unassembled WGS sequence"/>
</dbReference>
<sequence>MNKKFDSIFNEDHLGLLTLPDATEKSERTPEEQRLINSFEEINNFYEENGRVPELGSEIDEFMLASRLQGIRNNPQKVKTLLPFDFHNLLKCESSKSVTVEDILGDDPLNLLNVPDMDDSVFSLKYVKKSDRIRPEYISRRNKCKDFDEYETMFNSVHEDLKYGRRKLTEFKEQDLEVGKFFVLRGILLYLEKSSHTLQKEEYSSGTRFRQDGRTRCIFDNGTESDMLFRSLYKALLSDGFGVSEVEEHASQDVQIDENDVQNGYIYVLSSLSNNPQIEGIENLYKVGYCKGDVTGRIKNAVNEPTYLMSEVKIVLTVRCYNLNVPYLESNIHNFFKEVNVAFEVIDKNGDKHYPREWFIAPLSVIEEAIKLVVEQKIEKYTYNSKLGTIIKI</sequence>
<gene>
    <name evidence="2" type="ORF">SAMN05446037_102510</name>
</gene>
<protein>
    <submittedName>
        <fullName evidence="2">T5orf172 domain-containing protein</fullName>
    </submittedName>
</protein>
<evidence type="ECO:0000313" key="2">
    <source>
        <dbReference type="EMBL" id="SNS87358.1"/>
    </source>
</evidence>
<keyword evidence="3" id="KW-1185">Reference proteome</keyword>
<proteinExistence type="predicted"/>
<accession>A0A239I271</accession>
<dbReference type="InterPro" id="IPR018306">
    <property type="entry name" value="Phage_T5_Orf172_DNA-bd"/>
</dbReference>
<dbReference type="RefSeq" id="WP_089284423.1">
    <property type="nucleotide sequence ID" value="NZ_FZOJ01000025.1"/>
</dbReference>
<evidence type="ECO:0000313" key="3">
    <source>
        <dbReference type="Proteomes" id="UP000198304"/>
    </source>
</evidence>
<dbReference type="Pfam" id="PF10544">
    <property type="entry name" value="T5orf172"/>
    <property type="match status" value="1"/>
</dbReference>
<organism evidence="2 3">
    <name type="scientific">Anaerovirgula multivorans</name>
    <dbReference type="NCBI Taxonomy" id="312168"/>
    <lineage>
        <taxon>Bacteria</taxon>
        <taxon>Bacillati</taxon>
        <taxon>Bacillota</taxon>
        <taxon>Clostridia</taxon>
        <taxon>Peptostreptococcales</taxon>
        <taxon>Natronincolaceae</taxon>
        <taxon>Anaerovirgula</taxon>
    </lineage>
</organism>
<dbReference type="EMBL" id="FZOJ01000025">
    <property type="protein sequence ID" value="SNS87358.1"/>
    <property type="molecule type" value="Genomic_DNA"/>
</dbReference>